<reference evidence="8 9" key="1">
    <citation type="submission" date="2020-07" db="EMBL/GenBank/DDBJ databases">
        <title>Sequencing the genomes of 1000 actinobacteria strains.</title>
        <authorList>
            <person name="Klenk H.-P."/>
        </authorList>
    </citation>
    <scope>NUCLEOTIDE SEQUENCE [LARGE SCALE GENOMIC DNA]</scope>
    <source>
        <strain evidence="8 9">DSM 7487</strain>
    </source>
</reference>
<name>A0A7Y9J3F4_9ACTN</name>
<evidence type="ECO:0000256" key="5">
    <source>
        <dbReference type="SAM" id="MobiDB-lite"/>
    </source>
</evidence>
<feature type="transmembrane region" description="Helical" evidence="6">
    <location>
        <begin position="338"/>
        <end position="359"/>
    </location>
</feature>
<feature type="transmembrane region" description="Helical" evidence="6">
    <location>
        <begin position="12"/>
        <end position="37"/>
    </location>
</feature>
<evidence type="ECO:0000256" key="4">
    <source>
        <dbReference type="ARBA" id="ARBA00023136"/>
    </source>
</evidence>
<dbReference type="PIRSF" id="PIRSF006060">
    <property type="entry name" value="AA_transporter"/>
    <property type="match status" value="1"/>
</dbReference>
<keyword evidence="9" id="KW-1185">Reference proteome</keyword>
<dbReference type="GO" id="GO:0016020">
    <property type="term" value="C:membrane"/>
    <property type="evidence" value="ECO:0007669"/>
    <property type="project" value="UniProtKB-SubCell"/>
</dbReference>
<feature type="transmembrane region" description="Helical" evidence="6">
    <location>
        <begin position="49"/>
        <end position="69"/>
    </location>
</feature>
<dbReference type="Pfam" id="PF00324">
    <property type="entry name" value="AA_permease"/>
    <property type="match status" value="1"/>
</dbReference>
<dbReference type="Gene3D" id="1.20.1740.10">
    <property type="entry name" value="Amino acid/polyamine transporter I"/>
    <property type="match status" value="1"/>
</dbReference>
<evidence type="ECO:0000256" key="6">
    <source>
        <dbReference type="SAM" id="Phobius"/>
    </source>
</evidence>
<sequence length="491" mass="51793">MKSVDAPLSGQLGVGSILFMVVAAAAPLTAIAGLSPVGVLQGNGAGYPAMYLILGALLVLFSLGFCAMAPRVREAGGFYSYIRMGLGNRAGAGASFLAMFAYVAGQIAMYPFIGLQIANLADDAGIPMPWWAATLLVILGVGYLGYRNIDFSAKILGAILVIEIVVTLAVSAAIIGQGGDSGLTVTPFEPSMVFSGSIALGFMFAVSAFIGFEGTAIYRDEARDPERTIPRATYIAVTSIAVFYAFSTWTFVMGWGVDDVAAEAARTLAHGDMYQQTATRYIGTWMGVVINVFLVTSNLACILAQHNVTARYMFSNARTGLLPERLGMRHAKHASPATASLTTSIMLTVVTVALIAAGLDPYAQTYTWFSGVAVVAIVLLMATTSLAVVTFFRKTPSSVGVLRRAVAPIVSAVLMAVLFVVIVINFNRLTGDVDSQGRPTFGPVTLSILAAIVVAPVAGWLWQGVRDRRRPLTSTGSGETPNVDEVQEANR</sequence>
<proteinExistence type="predicted"/>
<evidence type="ECO:0000256" key="1">
    <source>
        <dbReference type="ARBA" id="ARBA00004141"/>
    </source>
</evidence>
<dbReference type="GO" id="GO:0055085">
    <property type="term" value="P:transmembrane transport"/>
    <property type="evidence" value="ECO:0007669"/>
    <property type="project" value="InterPro"/>
</dbReference>
<feature type="region of interest" description="Disordered" evidence="5">
    <location>
        <begin position="470"/>
        <end position="491"/>
    </location>
</feature>
<feature type="domain" description="Amino acid permease/ SLC12A" evidence="7">
    <location>
        <begin position="18"/>
        <end position="431"/>
    </location>
</feature>
<gene>
    <name evidence="8" type="ORF">BJ968_004803</name>
</gene>
<evidence type="ECO:0000313" key="9">
    <source>
        <dbReference type="Proteomes" id="UP000521922"/>
    </source>
</evidence>
<evidence type="ECO:0000256" key="2">
    <source>
        <dbReference type="ARBA" id="ARBA00022692"/>
    </source>
</evidence>
<feature type="transmembrane region" description="Helical" evidence="6">
    <location>
        <begin position="282"/>
        <end position="304"/>
    </location>
</feature>
<dbReference type="InterPro" id="IPR050367">
    <property type="entry name" value="APC_superfamily"/>
</dbReference>
<feature type="transmembrane region" description="Helical" evidence="6">
    <location>
        <begin position="405"/>
        <end position="424"/>
    </location>
</feature>
<feature type="transmembrane region" description="Helical" evidence="6">
    <location>
        <begin position="365"/>
        <end position="393"/>
    </location>
</feature>
<evidence type="ECO:0000259" key="7">
    <source>
        <dbReference type="Pfam" id="PF00324"/>
    </source>
</evidence>
<keyword evidence="2 6" id="KW-0812">Transmembrane</keyword>
<dbReference type="PANTHER" id="PTHR42770:SF16">
    <property type="entry name" value="AMINO ACID PERMEASE"/>
    <property type="match status" value="1"/>
</dbReference>
<accession>A0A7Y9J3F4</accession>
<evidence type="ECO:0000313" key="8">
    <source>
        <dbReference type="EMBL" id="NYD25194.1"/>
    </source>
</evidence>
<feature type="transmembrane region" description="Helical" evidence="6">
    <location>
        <begin position="128"/>
        <end position="146"/>
    </location>
</feature>
<dbReference type="PANTHER" id="PTHR42770">
    <property type="entry name" value="AMINO ACID TRANSPORTER-RELATED"/>
    <property type="match status" value="1"/>
</dbReference>
<keyword evidence="3 6" id="KW-1133">Transmembrane helix</keyword>
<feature type="transmembrane region" description="Helical" evidence="6">
    <location>
        <begin position="232"/>
        <end position="252"/>
    </location>
</feature>
<comment type="subcellular location">
    <subcellularLocation>
        <location evidence="1">Membrane</location>
        <topology evidence="1">Multi-pass membrane protein</topology>
    </subcellularLocation>
</comment>
<keyword evidence="4 6" id="KW-0472">Membrane</keyword>
<organism evidence="8 9">
    <name type="scientific">Kineococcus aurantiacus</name>
    <dbReference type="NCBI Taxonomy" id="37633"/>
    <lineage>
        <taxon>Bacteria</taxon>
        <taxon>Bacillati</taxon>
        <taxon>Actinomycetota</taxon>
        <taxon>Actinomycetes</taxon>
        <taxon>Kineosporiales</taxon>
        <taxon>Kineosporiaceae</taxon>
        <taxon>Kineococcus</taxon>
    </lineage>
</organism>
<comment type="caution">
    <text evidence="8">The sequence shown here is derived from an EMBL/GenBank/DDBJ whole genome shotgun (WGS) entry which is preliminary data.</text>
</comment>
<feature type="transmembrane region" description="Helical" evidence="6">
    <location>
        <begin position="158"/>
        <end position="179"/>
    </location>
</feature>
<evidence type="ECO:0000256" key="3">
    <source>
        <dbReference type="ARBA" id="ARBA00022989"/>
    </source>
</evidence>
<feature type="transmembrane region" description="Helical" evidence="6">
    <location>
        <begin position="191"/>
        <end position="212"/>
    </location>
</feature>
<dbReference type="Proteomes" id="UP000521922">
    <property type="component" value="Unassembled WGS sequence"/>
</dbReference>
<dbReference type="AlphaFoldDB" id="A0A7Y9J3F4"/>
<dbReference type="EMBL" id="JACCBB010000002">
    <property type="protein sequence ID" value="NYD25194.1"/>
    <property type="molecule type" value="Genomic_DNA"/>
</dbReference>
<feature type="transmembrane region" description="Helical" evidence="6">
    <location>
        <begin position="90"/>
        <end position="113"/>
    </location>
</feature>
<dbReference type="InterPro" id="IPR004841">
    <property type="entry name" value="AA-permease/SLC12A_dom"/>
</dbReference>
<feature type="transmembrane region" description="Helical" evidence="6">
    <location>
        <begin position="444"/>
        <end position="462"/>
    </location>
</feature>
<protein>
    <submittedName>
        <fullName evidence="8">Amino acid transporter</fullName>
    </submittedName>
</protein>
<dbReference type="RefSeq" id="WP_179757419.1">
    <property type="nucleotide sequence ID" value="NZ_BAAAGN010000002.1"/>
</dbReference>